<keyword evidence="3" id="KW-1185">Reference proteome</keyword>
<organism evidence="2 3">
    <name type="scientific">Flavobacterium hiemivividum</name>
    <dbReference type="NCBI Taxonomy" id="2541734"/>
    <lineage>
        <taxon>Bacteria</taxon>
        <taxon>Pseudomonadati</taxon>
        <taxon>Bacteroidota</taxon>
        <taxon>Flavobacteriia</taxon>
        <taxon>Flavobacteriales</taxon>
        <taxon>Flavobacteriaceae</taxon>
        <taxon>Flavobacterium</taxon>
    </lineage>
</organism>
<proteinExistence type="predicted"/>
<dbReference type="RefSeq" id="WP_132112076.1">
    <property type="nucleotide sequence ID" value="NZ_SMFO01000010.1"/>
</dbReference>
<dbReference type="CDD" id="cd01310">
    <property type="entry name" value="TatD_DNAse"/>
    <property type="match status" value="1"/>
</dbReference>
<reference evidence="2 3" key="1">
    <citation type="submission" date="2019-03" db="EMBL/GenBank/DDBJ databases">
        <title>Flavobacterium TSA-D2 sp. nov., isolated from arctic soil.</title>
        <authorList>
            <person name="Chaudhary D.K."/>
        </authorList>
    </citation>
    <scope>NUCLEOTIDE SEQUENCE [LARGE SCALE GENOMIC DNA]</scope>
    <source>
        <strain evidence="2 3">TSA-D2</strain>
    </source>
</reference>
<name>A0A4R5CR51_9FLAO</name>
<protein>
    <submittedName>
        <fullName evidence="2">TatD family deoxyribonuclease</fullName>
    </submittedName>
</protein>
<dbReference type="AlphaFoldDB" id="A0A4R5CR51"/>
<dbReference type="PIRSF" id="PIRSF005902">
    <property type="entry name" value="DNase_TatD"/>
    <property type="match status" value="1"/>
</dbReference>
<feature type="binding site" evidence="1">
    <location>
        <position position="70"/>
    </location>
    <ligand>
        <name>a divalent metal cation</name>
        <dbReference type="ChEBI" id="CHEBI:60240"/>
        <label>1</label>
    </ligand>
</feature>
<accession>A0A4R5CR51</accession>
<dbReference type="EMBL" id="SMFO01000010">
    <property type="protein sequence ID" value="TDE02676.1"/>
    <property type="molecule type" value="Genomic_DNA"/>
</dbReference>
<dbReference type="InterPro" id="IPR032466">
    <property type="entry name" value="Metal_Hydrolase"/>
</dbReference>
<sequence>MKFFNLHTHKFTDQANVVELVNQYPQEFDAALAHYSIGIHPWYIVEDRVEADLAIIESKLQEPNCLAIGECGLDKRIQIPFELQQIVFEKQLILAEKYNKPVVIHCVAAFQEVIETKKKMNISVPMIIHGFSKNKQIAKQLLDNGFYLSFGKYLLLSRSLGTELESVFKSIPNNRFFLETDTVDETISEVYELAANYKNSTVAELQAEINKNVADVFKIE</sequence>
<dbReference type="PANTHER" id="PTHR46124">
    <property type="entry name" value="D-AMINOACYL-TRNA DEACYLASE"/>
    <property type="match status" value="1"/>
</dbReference>
<dbReference type="GO" id="GO:0005829">
    <property type="term" value="C:cytosol"/>
    <property type="evidence" value="ECO:0007669"/>
    <property type="project" value="TreeGrafter"/>
</dbReference>
<feature type="binding site" evidence="1">
    <location>
        <position position="181"/>
    </location>
    <ligand>
        <name>a divalent metal cation</name>
        <dbReference type="ChEBI" id="CHEBI:60240"/>
        <label>1</label>
    </ligand>
</feature>
<comment type="caution">
    <text evidence="2">The sequence shown here is derived from an EMBL/GenBank/DDBJ whole genome shotgun (WGS) entry which is preliminary data.</text>
</comment>
<evidence type="ECO:0000313" key="3">
    <source>
        <dbReference type="Proteomes" id="UP000294597"/>
    </source>
</evidence>
<dbReference type="GO" id="GO:0016788">
    <property type="term" value="F:hydrolase activity, acting on ester bonds"/>
    <property type="evidence" value="ECO:0007669"/>
    <property type="project" value="InterPro"/>
</dbReference>
<dbReference type="InterPro" id="IPR001130">
    <property type="entry name" value="TatD-like"/>
</dbReference>
<dbReference type="Pfam" id="PF01026">
    <property type="entry name" value="TatD_DNase"/>
    <property type="match status" value="1"/>
</dbReference>
<evidence type="ECO:0000256" key="1">
    <source>
        <dbReference type="PIRSR" id="PIRSR005902-1"/>
    </source>
</evidence>
<dbReference type="Proteomes" id="UP000294597">
    <property type="component" value="Unassembled WGS sequence"/>
</dbReference>
<dbReference type="Gene3D" id="3.20.20.140">
    <property type="entry name" value="Metal-dependent hydrolases"/>
    <property type="match status" value="1"/>
</dbReference>
<gene>
    <name evidence="2" type="ORF">E0F98_12765</name>
</gene>
<feature type="binding site" evidence="1">
    <location>
        <position position="129"/>
    </location>
    <ligand>
        <name>a divalent metal cation</name>
        <dbReference type="ChEBI" id="CHEBI:60240"/>
        <label>2</label>
    </ligand>
</feature>
<dbReference type="PANTHER" id="PTHR46124:SF3">
    <property type="entry name" value="HYDROLASE"/>
    <property type="match status" value="1"/>
</dbReference>
<feature type="binding site" evidence="1">
    <location>
        <position position="105"/>
    </location>
    <ligand>
        <name>a divalent metal cation</name>
        <dbReference type="ChEBI" id="CHEBI:60240"/>
        <label>2</label>
    </ligand>
</feature>
<dbReference type="SUPFAM" id="SSF51556">
    <property type="entry name" value="Metallo-dependent hydrolases"/>
    <property type="match status" value="1"/>
</dbReference>
<dbReference type="GO" id="GO:0046872">
    <property type="term" value="F:metal ion binding"/>
    <property type="evidence" value="ECO:0007669"/>
    <property type="project" value="UniProtKB-KW"/>
</dbReference>
<keyword evidence="1" id="KW-0479">Metal-binding</keyword>
<evidence type="ECO:0000313" key="2">
    <source>
        <dbReference type="EMBL" id="TDE02676.1"/>
    </source>
</evidence>